<dbReference type="InterPro" id="IPR013783">
    <property type="entry name" value="Ig-like_fold"/>
</dbReference>
<keyword evidence="3" id="KW-1185">Reference proteome</keyword>
<evidence type="ECO:0008006" key="4">
    <source>
        <dbReference type="Google" id="ProtNLM"/>
    </source>
</evidence>
<dbReference type="RefSeq" id="WP_062544452.1">
    <property type="nucleotide sequence ID" value="NZ_CP012643.1"/>
</dbReference>
<accession>A0A0P0C8T6</accession>
<dbReference type="PANTHER" id="PTHR31459">
    <property type="match status" value="1"/>
</dbReference>
<dbReference type="InterPro" id="IPR045043">
    <property type="entry name" value="Lea14-like"/>
</dbReference>
<dbReference type="Proteomes" id="UP000061382">
    <property type="component" value="Chromosome"/>
</dbReference>
<evidence type="ECO:0000313" key="2">
    <source>
        <dbReference type="EMBL" id="ALI99925.1"/>
    </source>
</evidence>
<dbReference type="Gene3D" id="2.60.40.1820">
    <property type="match status" value="1"/>
</dbReference>
<dbReference type="PATRIC" id="fig|512763.3.peg.3140"/>
<organism evidence="2 3">
    <name type="scientific">Rufibacter tibetensis</name>
    <dbReference type="NCBI Taxonomy" id="512763"/>
    <lineage>
        <taxon>Bacteria</taxon>
        <taxon>Pseudomonadati</taxon>
        <taxon>Bacteroidota</taxon>
        <taxon>Cytophagia</taxon>
        <taxon>Cytophagales</taxon>
        <taxon>Hymenobacteraceae</taxon>
        <taxon>Rufibacter</taxon>
    </lineage>
</organism>
<proteinExistence type="predicted"/>
<dbReference type="SUPFAM" id="SSF117070">
    <property type="entry name" value="LEA14-like"/>
    <property type="match status" value="1"/>
</dbReference>
<gene>
    <name evidence="2" type="ORF">DC20_14285</name>
</gene>
<evidence type="ECO:0000256" key="1">
    <source>
        <dbReference type="SAM" id="MobiDB-lite"/>
    </source>
</evidence>
<reference evidence="2 3" key="1">
    <citation type="submission" date="2015-08" db="EMBL/GenBank/DDBJ databases">
        <title>Complete genome sequence of Rufibacter tibetensis strain 1351t, a radiation-resistant bacterium from tibet plateau.</title>
        <authorList>
            <person name="Dai J."/>
        </authorList>
    </citation>
    <scope>NUCLEOTIDE SEQUENCE [LARGE SCALE GENOMIC DNA]</scope>
    <source>
        <strain evidence="2 3">1351</strain>
    </source>
</reference>
<dbReference type="PANTHER" id="PTHR31459:SF2">
    <property type="entry name" value="OS03G0843300 PROTEIN"/>
    <property type="match status" value="1"/>
</dbReference>
<dbReference type="Gene3D" id="2.60.40.10">
    <property type="entry name" value="Immunoglobulins"/>
    <property type="match status" value="1"/>
</dbReference>
<dbReference type="OrthoDB" id="892699at2"/>
<evidence type="ECO:0000313" key="3">
    <source>
        <dbReference type="Proteomes" id="UP000061382"/>
    </source>
</evidence>
<dbReference type="EMBL" id="CP012643">
    <property type="protein sequence ID" value="ALI99925.1"/>
    <property type="molecule type" value="Genomic_DNA"/>
</dbReference>
<dbReference type="STRING" id="512763.DC20_14285"/>
<sequence>MKKALKVTLLLLLLLIVIAGVIIVTTPTKKLVSLLAPKIDNIRVTDTRINEETATMNVLMDVTPSLVSSFVDSVTYDFKLYNTSVAQGQKSFERDASQKKQTMKIPMTMNHNKTRELVRRQVKEGEKVRAHIEAYADVPLFGRRKFDINEDLDMIIPALPGATVSNIKITDFGLDEMEMVMTMNLDNPNDFDFYIRDMKMTLDFPEKMSSVGGTGKDYLVKARSVTSIHIPAVSDVKKPLKTTFKTLTGDQVWKYNMKTYMVLEPKSDVVGTIHMDAVKTGEINVVQEMKKINNDKKAERKAEKAEKKQRKPETE</sequence>
<protein>
    <recommendedName>
        <fullName evidence="4">Water stress and hypersensitive response domain-containing protein</fullName>
    </recommendedName>
</protein>
<dbReference type="KEGG" id="rti:DC20_14285"/>
<dbReference type="AlphaFoldDB" id="A0A0P0C8T6"/>
<feature type="region of interest" description="Disordered" evidence="1">
    <location>
        <begin position="290"/>
        <end position="315"/>
    </location>
</feature>
<name>A0A0P0C8T6_9BACT</name>